<keyword evidence="2" id="KW-1185">Reference proteome</keyword>
<proteinExistence type="predicted"/>
<evidence type="ECO:0000313" key="2">
    <source>
        <dbReference type="Proteomes" id="UP001237737"/>
    </source>
</evidence>
<name>A0ABT9SWC0_9GAMM</name>
<organism evidence="1 2">
    <name type="scientific">Luteibacter jiangsuensis</name>
    <dbReference type="NCBI Taxonomy" id="637577"/>
    <lineage>
        <taxon>Bacteria</taxon>
        <taxon>Pseudomonadati</taxon>
        <taxon>Pseudomonadota</taxon>
        <taxon>Gammaproteobacteria</taxon>
        <taxon>Lysobacterales</taxon>
        <taxon>Rhodanobacteraceae</taxon>
        <taxon>Luteibacter</taxon>
    </lineage>
</organism>
<dbReference type="EMBL" id="JAUSSK010000001">
    <property type="protein sequence ID" value="MDQ0008277.1"/>
    <property type="molecule type" value="Genomic_DNA"/>
</dbReference>
<evidence type="ECO:0000313" key="1">
    <source>
        <dbReference type="EMBL" id="MDQ0008277.1"/>
    </source>
</evidence>
<dbReference type="Proteomes" id="UP001237737">
    <property type="component" value="Unassembled WGS sequence"/>
</dbReference>
<protein>
    <submittedName>
        <fullName evidence="1">Uncharacterized protein</fullName>
    </submittedName>
</protein>
<reference evidence="1 2" key="1">
    <citation type="submission" date="2023-07" db="EMBL/GenBank/DDBJ databases">
        <title>Sorghum-associated microbial communities from plants grown in Nebraska, USA.</title>
        <authorList>
            <person name="Schachtman D."/>
        </authorList>
    </citation>
    <scope>NUCLEOTIDE SEQUENCE [LARGE SCALE GENOMIC DNA]</scope>
    <source>
        <strain evidence="1 2">CC60</strain>
    </source>
</reference>
<accession>A0ABT9SWC0</accession>
<comment type="caution">
    <text evidence="1">The sequence shown here is derived from an EMBL/GenBank/DDBJ whole genome shotgun (WGS) entry which is preliminary data.</text>
</comment>
<gene>
    <name evidence="1" type="ORF">J2T07_000436</name>
</gene>
<sequence>MVKYATKMSPDDLKRLPKHVRLHGNGGHTDGARMAPRESLLPTWAREHAFASRFLAASALRNALIEAGELDPSESLPSGSGFYMRPQLRSVATGEIFSMDFAIPVDAPALARCPGGGMVDLATGEVIPSRWLVAYERGALILTEKTELETTYECAA</sequence>